<dbReference type="InterPro" id="IPR001767">
    <property type="entry name" value="Hedgehog_Hint"/>
</dbReference>
<dbReference type="Gene3D" id="2.170.16.10">
    <property type="entry name" value="Hedgehog/Intein (Hint) domain"/>
    <property type="match status" value="1"/>
</dbReference>
<dbReference type="PANTHER" id="PTHR11889:SF31">
    <property type="entry name" value="PROTEIN HEDGEHOG"/>
    <property type="match status" value="1"/>
</dbReference>
<evidence type="ECO:0000313" key="7">
    <source>
        <dbReference type="Proteomes" id="UP001061958"/>
    </source>
</evidence>
<keyword evidence="7" id="KW-1185">Reference proteome</keyword>
<feature type="signal peptide" evidence="3">
    <location>
        <begin position="1"/>
        <end position="22"/>
    </location>
</feature>
<comment type="caution">
    <text evidence="6">The sequence shown here is derived from an EMBL/GenBank/DDBJ whole genome shotgun (WGS) entry which is preliminary data.</text>
</comment>
<dbReference type="GO" id="GO:0010468">
    <property type="term" value="P:regulation of gene expression"/>
    <property type="evidence" value="ECO:0007669"/>
    <property type="project" value="TreeGrafter"/>
</dbReference>
<organism evidence="6 7">
    <name type="scientific">Galdieria partita</name>
    <dbReference type="NCBI Taxonomy" id="83374"/>
    <lineage>
        <taxon>Eukaryota</taxon>
        <taxon>Rhodophyta</taxon>
        <taxon>Bangiophyceae</taxon>
        <taxon>Galdieriales</taxon>
        <taxon>Galdieriaceae</taxon>
        <taxon>Galdieria</taxon>
    </lineage>
</organism>
<dbReference type="Proteomes" id="UP001061958">
    <property type="component" value="Unassembled WGS sequence"/>
</dbReference>
<dbReference type="InterPro" id="IPR050387">
    <property type="entry name" value="Hedgehog_Signaling"/>
</dbReference>
<dbReference type="SMART" id="SM00306">
    <property type="entry name" value="HintN"/>
    <property type="match status" value="1"/>
</dbReference>
<dbReference type="InterPro" id="IPR001657">
    <property type="entry name" value="Hedgehog"/>
</dbReference>
<dbReference type="Pfam" id="PF01079">
    <property type="entry name" value="Hint"/>
    <property type="match status" value="1"/>
</dbReference>
<dbReference type="PRINTS" id="PR00632">
    <property type="entry name" value="SONICHHOG"/>
</dbReference>
<evidence type="ECO:0000259" key="5">
    <source>
        <dbReference type="SMART" id="SM00306"/>
    </source>
</evidence>
<feature type="chain" id="PRO_5038636632" description="Hedgehog protein" evidence="3">
    <location>
        <begin position="23"/>
        <end position="395"/>
    </location>
</feature>
<dbReference type="OrthoDB" id="5539at2759"/>
<sequence length="395" mass="43370">MSNQRILLLILFYVSLYILTEASVPLDKRVRTSYTSPESSLKQHYRIGSKKNSSLANHLISLKSNARSSSISIEIKYYSSSTSCSGSSTFSDTFSISSLDENVDFKDLLSSLSSTLPSSLEDLLGNITLSLSGCGSSMNIKICYSGNCHQYPLDQCIDLNTVLSDIGVPTYLFLGISVGSLFLGVTGPPCSSGGVHCLSEDSKVYSSSFQELNIGSIRSNDFILTLDAKSKAIRSTRVIGWLDKKEDVSVTFLGIKHEMGYLKVSPYHLLMRFGANKVDAVFAKDIRIGDNLLFQNNSVASYSQVTEIRNVVQMGAFAPLTMDGNFLANGVLVSCYAHFASHRLAHLAFAPYRWYYSTIGHFTASEPQNHIRLLKTLLHWSNRIHLSSGIIGAKA</sequence>
<name>A0A9C7PUT9_9RHOD</name>
<evidence type="ECO:0000256" key="1">
    <source>
        <dbReference type="ARBA" id="ARBA00022473"/>
    </source>
</evidence>
<dbReference type="EMBL" id="BQMJ01000012">
    <property type="protein sequence ID" value="GJQ10017.1"/>
    <property type="molecule type" value="Genomic_DNA"/>
</dbReference>
<reference evidence="6" key="2">
    <citation type="submission" date="2022-01" db="EMBL/GenBank/DDBJ databases">
        <authorList>
            <person name="Hirooka S."/>
            <person name="Miyagishima S.Y."/>
        </authorList>
    </citation>
    <scope>NUCLEOTIDE SEQUENCE</scope>
    <source>
        <strain evidence="6">NBRC 102759</strain>
    </source>
</reference>
<dbReference type="SUPFAM" id="SSF51294">
    <property type="entry name" value="Hedgehog/intein (Hint) domain"/>
    <property type="match status" value="1"/>
</dbReference>
<dbReference type="InterPro" id="IPR036844">
    <property type="entry name" value="Hint_dom_sf"/>
</dbReference>
<dbReference type="GO" id="GO:0007224">
    <property type="term" value="P:smoothened signaling pathway"/>
    <property type="evidence" value="ECO:0007669"/>
    <property type="project" value="TreeGrafter"/>
</dbReference>
<evidence type="ECO:0008006" key="8">
    <source>
        <dbReference type="Google" id="ProtNLM"/>
    </source>
</evidence>
<dbReference type="GO" id="GO:0005509">
    <property type="term" value="F:calcium ion binding"/>
    <property type="evidence" value="ECO:0007669"/>
    <property type="project" value="TreeGrafter"/>
</dbReference>
<dbReference type="GO" id="GO:0005615">
    <property type="term" value="C:extracellular space"/>
    <property type="evidence" value="ECO:0007669"/>
    <property type="project" value="TreeGrafter"/>
</dbReference>
<dbReference type="GO" id="GO:0007267">
    <property type="term" value="P:cell-cell signaling"/>
    <property type="evidence" value="ECO:0007669"/>
    <property type="project" value="InterPro"/>
</dbReference>
<keyword evidence="1" id="KW-0217">Developmental protein</keyword>
<dbReference type="CDD" id="cd00081">
    <property type="entry name" value="Hint"/>
    <property type="match status" value="1"/>
</dbReference>
<feature type="domain" description="Hint" evidence="4">
    <location>
        <begin position="297"/>
        <end position="341"/>
    </location>
</feature>
<keyword evidence="2 3" id="KW-0732">Signal</keyword>
<dbReference type="GO" id="GO:0001708">
    <property type="term" value="P:cell fate specification"/>
    <property type="evidence" value="ECO:0007669"/>
    <property type="project" value="TreeGrafter"/>
</dbReference>
<dbReference type="SMART" id="SM00305">
    <property type="entry name" value="HintC"/>
    <property type="match status" value="1"/>
</dbReference>
<protein>
    <recommendedName>
        <fullName evidence="8">Hedgehog protein</fullName>
    </recommendedName>
</protein>
<gene>
    <name evidence="6" type="ORF">GpartN1_g1808.t1</name>
</gene>
<dbReference type="GO" id="GO:0005113">
    <property type="term" value="F:patched binding"/>
    <property type="evidence" value="ECO:0007669"/>
    <property type="project" value="TreeGrafter"/>
</dbReference>
<dbReference type="GO" id="GO:0016540">
    <property type="term" value="P:protein autoprocessing"/>
    <property type="evidence" value="ECO:0007669"/>
    <property type="project" value="InterPro"/>
</dbReference>
<evidence type="ECO:0000256" key="3">
    <source>
        <dbReference type="SAM" id="SignalP"/>
    </source>
</evidence>
<dbReference type="InterPro" id="IPR003587">
    <property type="entry name" value="Hint_dom_N"/>
</dbReference>
<proteinExistence type="predicted"/>
<evidence type="ECO:0000256" key="2">
    <source>
        <dbReference type="ARBA" id="ARBA00022729"/>
    </source>
</evidence>
<dbReference type="AlphaFoldDB" id="A0A9C7PUT9"/>
<reference evidence="6" key="1">
    <citation type="journal article" date="2022" name="Proc. Natl. Acad. Sci. U.S.A.">
        <title>Life cycle and functional genomics of the unicellular red alga Galdieria for elucidating algal and plant evolution and industrial use.</title>
        <authorList>
            <person name="Hirooka S."/>
            <person name="Itabashi T."/>
            <person name="Ichinose T.M."/>
            <person name="Onuma R."/>
            <person name="Fujiwara T."/>
            <person name="Yamashita S."/>
            <person name="Jong L.W."/>
            <person name="Tomita R."/>
            <person name="Iwane A.H."/>
            <person name="Miyagishima S.Y."/>
        </authorList>
    </citation>
    <scope>NUCLEOTIDE SEQUENCE</scope>
    <source>
        <strain evidence="6">NBRC 102759</strain>
    </source>
</reference>
<dbReference type="PANTHER" id="PTHR11889">
    <property type="entry name" value="HEDGEHOG"/>
    <property type="match status" value="1"/>
</dbReference>
<feature type="domain" description="Hint" evidence="5">
    <location>
        <begin position="195"/>
        <end position="296"/>
    </location>
</feature>
<accession>A0A9C7PUT9</accession>
<evidence type="ECO:0000259" key="4">
    <source>
        <dbReference type="SMART" id="SM00305"/>
    </source>
</evidence>
<dbReference type="InterPro" id="IPR003586">
    <property type="entry name" value="Hint_dom_C"/>
</dbReference>
<evidence type="ECO:0000313" key="6">
    <source>
        <dbReference type="EMBL" id="GJQ10017.1"/>
    </source>
</evidence>